<protein>
    <submittedName>
        <fullName evidence="1">Uncharacterized protein</fullName>
    </submittedName>
</protein>
<reference evidence="1" key="1">
    <citation type="submission" date="2021-05" db="EMBL/GenBank/DDBJ databases">
        <authorList>
            <person name="Pan Q."/>
            <person name="Jouanno E."/>
            <person name="Zahm M."/>
            <person name="Klopp C."/>
            <person name="Cabau C."/>
            <person name="Louis A."/>
            <person name="Berthelot C."/>
            <person name="Parey E."/>
            <person name="Roest Crollius H."/>
            <person name="Montfort J."/>
            <person name="Robinson-Rechavi M."/>
            <person name="Bouchez O."/>
            <person name="Lampietro C."/>
            <person name="Lopez Roques C."/>
            <person name="Donnadieu C."/>
            <person name="Postlethwait J."/>
            <person name="Bobe J."/>
            <person name="Dillon D."/>
            <person name="Chandos A."/>
            <person name="von Hippel F."/>
            <person name="Guiguen Y."/>
        </authorList>
    </citation>
    <scope>NUCLEOTIDE SEQUENCE</scope>
    <source>
        <strain evidence="1">YG-Jan2019</strain>
    </source>
</reference>
<accession>A0ACC2FXC8</accession>
<keyword evidence="2" id="KW-1185">Reference proteome</keyword>
<comment type="caution">
    <text evidence="1">The sequence shown here is derived from an EMBL/GenBank/DDBJ whole genome shotgun (WGS) entry which is preliminary data.</text>
</comment>
<dbReference type="EMBL" id="CM055747">
    <property type="protein sequence ID" value="KAJ7995941.1"/>
    <property type="molecule type" value="Genomic_DNA"/>
</dbReference>
<proteinExistence type="predicted"/>
<organism evidence="1 2">
    <name type="scientific">Dallia pectoralis</name>
    <name type="common">Alaska blackfish</name>
    <dbReference type="NCBI Taxonomy" id="75939"/>
    <lineage>
        <taxon>Eukaryota</taxon>
        <taxon>Metazoa</taxon>
        <taxon>Chordata</taxon>
        <taxon>Craniata</taxon>
        <taxon>Vertebrata</taxon>
        <taxon>Euteleostomi</taxon>
        <taxon>Actinopterygii</taxon>
        <taxon>Neopterygii</taxon>
        <taxon>Teleostei</taxon>
        <taxon>Protacanthopterygii</taxon>
        <taxon>Esociformes</taxon>
        <taxon>Umbridae</taxon>
        <taxon>Dallia</taxon>
    </lineage>
</organism>
<dbReference type="Proteomes" id="UP001157502">
    <property type="component" value="Chromosome 20"/>
</dbReference>
<sequence length="142" mass="15286">MCGCFFDRCEGVSPPPVVRHLTMLFSSPSPDSQYQQVDAPPPYEGNSESPSPYAPPTTTPFYPALFVVIIRETNHTHIPAIPCVTCTSLFITCSMMPSGILWCSNTGSRAIVLGYPGGFCTPSLTTTAGSCQFAPPLFFDLP</sequence>
<evidence type="ECO:0000313" key="2">
    <source>
        <dbReference type="Proteomes" id="UP001157502"/>
    </source>
</evidence>
<name>A0ACC2FXC8_DALPE</name>
<evidence type="ECO:0000313" key="1">
    <source>
        <dbReference type="EMBL" id="KAJ7995941.1"/>
    </source>
</evidence>
<gene>
    <name evidence="1" type="ORF">DPEC_G00231920</name>
</gene>